<feature type="region of interest" description="Disordered" evidence="3">
    <location>
        <begin position="44"/>
        <end position="66"/>
    </location>
</feature>
<evidence type="ECO:0000256" key="1">
    <source>
        <dbReference type="ARBA" id="ARBA00006096"/>
    </source>
</evidence>
<dbReference type="Proteomes" id="UP000818266">
    <property type="component" value="Unassembled WGS sequence"/>
</dbReference>
<dbReference type="EMBL" id="VIKT02000006">
    <property type="protein sequence ID" value="NHF62591.1"/>
    <property type="molecule type" value="Genomic_DNA"/>
</dbReference>
<protein>
    <submittedName>
        <fullName evidence="4">D-alanyl-D-alanine carboxypeptidase/D-alanyl-D-alanine-endopeptidase</fullName>
        <ecNumber evidence="4">3.4.16.4</ecNumber>
    </submittedName>
</protein>
<organism evidence="4 5">
    <name type="scientific">Microcella pacifica</name>
    <dbReference type="NCBI Taxonomy" id="2591847"/>
    <lineage>
        <taxon>Bacteria</taxon>
        <taxon>Bacillati</taxon>
        <taxon>Actinomycetota</taxon>
        <taxon>Actinomycetes</taxon>
        <taxon>Micrococcales</taxon>
        <taxon>Microbacteriaceae</taxon>
        <taxon>Microcella</taxon>
    </lineage>
</organism>
<comment type="similarity">
    <text evidence="1">Belongs to the peptidase S13 family.</text>
</comment>
<dbReference type="GO" id="GO:0009002">
    <property type="term" value="F:serine-type D-Ala-D-Ala carboxypeptidase activity"/>
    <property type="evidence" value="ECO:0007669"/>
    <property type="project" value="UniProtKB-EC"/>
</dbReference>
<dbReference type="PRINTS" id="PR00922">
    <property type="entry name" value="DADACBPTASE3"/>
</dbReference>
<dbReference type="PANTHER" id="PTHR30023">
    <property type="entry name" value="D-ALANYL-D-ALANINE CARBOXYPEPTIDASE"/>
    <property type="match status" value="1"/>
</dbReference>
<dbReference type="GO" id="GO:0000270">
    <property type="term" value="P:peptidoglycan metabolic process"/>
    <property type="evidence" value="ECO:0007669"/>
    <property type="project" value="TreeGrafter"/>
</dbReference>
<dbReference type="AlphaFoldDB" id="A0A9E5JPE4"/>
<proteinExistence type="inferred from homology"/>
<dbReference type="InterPro" id="IPR012338">
    <property type="entry name" value="Beta-lactam/transpept-like"/>
</dbReference>
<evidence type="ECO:0000256" key="3">
    <source>
        <dbReference type="SAM" id="MobiDB-lite"/>
    </source>
</evidence>
<keyword evidence="5" id="KW-1185">Reference proteome</keyword>
<keyword evidence="4" id="KW-0121">Carboxypeptidase</keyword>
<evidence type="ECO:0000313" key="4">
    <source>
        <dbReference type="EMBL" id="NHF62591.1"/>
    </source>
</evidence>
<keyword evidence="2 4" id="KW-0378">Hydrolase</keyword>
<accession>A0A9E5JPE4</accession>
<dbReference type="SUPFAM" id="SSF56601">
    <property type="entry name" value="beta-lactamase/transpeptidase-like"/>
    <property type="match status" value="1"/>
</dbReference>
<dbReference type="OrthoDB" id="56883at2"/>
<evidence type="ECO:0000256" key="2">
    <source>
        <dbReference type="ARBA" id="ARBA00022801"/>
    </source>
</evidence>
<dbReference type="Gene3D" id="3.40.710.10">
    <property type="entry name" value="DD-peptidase/beta-lactamase superfamily"/>
    <property type="match status" value="2"/>
</dbReference>
<dbReference type="NCBIfam" id="TIGR00666">
    <property type="entry name" value="PBP4"/>
    <property type="match status" value="1"/>
</dbReference>
<reference evidence="4 5" key="1">
    <citation type="submission" date="2019-06" db="EMBL/GenBank/DDBJ databases">
        <authorList>
            <person name="De-Chao Zhang Q."/>
        </authorList>
    </citation>
    <scope>NUCLEOTIDE SEQUENCE [LARGE SCALE GENOMIC DNA]</scope>
    <source>
        <strain evidence="4 5">KN1116</strain>
    </source>
</reference>
<reference evidence="4 5" key="2">
    <citation type="submission" date="2020-03" db="EMBL/GenBank/DDBJ databases">
        <title>Chryseoglobus sp. isolated from a deep-sea seamount.</title>
        <authorList>
            <person name="Zhang D.-C."/>
        </authorList>
    </citation>
    <scope>NUCLEOTIDE SEQUENCE [LARGE SCALE GENOMIC DNA]</scope>
    <source>
        <strain evidence="4 5">KN1116</strain>
    </source>
</reference>
<name>A0A9E5JPE4_9MICO</name>
<keyword evidence="4" id="KW-0645">Protease</keyword>
<dbReference type="EC" id="3.4.16.4" evidence="4"/>
<dbReference type="Pfam" id="PF02113">
    <property type="entry name" value="Peptidase_S13"/>
    <property type="match status" value="2"/>
</dbReference>
<gene>
    <name evidence="4" type="primary">dacB</name>
    <name evidence="4" type="ORF">FK219_004960</name>
</gene>
<dbReference type="InterPro" id="IPR000667">
    <property type="entry name" value="Peptidase_S13"/>
</dbReference>
<comment type="caution">
    <text evidence="4">The sequence shown here is derived from an EMBL/GenBank/DDBJ whole genome shotgun (WGS) entry which is preliminary data.</text>
</comment>
<evidence type="ECO:0000313" key="5">
    <source>
        <dbReference type="Proteomes" id="UP000818266"/>
    </source>
</evidence>
<dbReference type="RefSeq" id="WP_152582285.1">
    <property type="nucleotide sequence ID" value="NZ_VIKT02000006.1"/>
</dbReference>
<feature type="compositionally biased region" description="Pro residues" evidence="3">
    <location>
        <begin position="47"/>
        <end position="59"/>
    </location>
</feature>
<dbReference type="GO" id="GO:0006508">
    <property type="term" value="P:proteolysis"/>
    <property type="evidence" value="ECO:0007669"/>
    <property type="project" value="InterPro"/>
</dbReference>
<dbReference type="PANTHER" id="PTHR30023:SF0">
    <property type="entry name" value="PENICILLIN-SENSITIVE CARBOXYPEPTIDASE A"/>
    <property type="match status" value="1"/>
</dbReference>
<sequence length="477" mass="48708">MTEPDATPGRRHPRALVATALTVAFVVLGTGSLFAGVAVGSAEPVAVPTPTPTPTATPEPDPRPVPDELVAAQGIRSCSIDALARDGRLRELSGSVVNADTGEILFDRAADRPVRTASVLKVLTAAAALATLGPDHRLTTRVVDGVEPGTVALVGGGDATLSRLPPGQESFYRGAPKLADLAAQTVAAYAAAHPDAPAIREVVLDATYWDPADKWDPSWARSEQTIGYQSEVTALQVDADRANPVAGTSPRSTDPVARAGQAFAQALAVAGNAGGTPITSLGSAPDTDTLGVVRSQPVSTLIPQMLLTSDNALGEMLARVVSKNLGLDGSAASLTSAYRIALDEYGVPVTGLTIRDGSGLSHLNAVPPSYVTRLMVRIADGEGSLSHIAQGLPVAGQFGSLSSRFTGANAIARGAVAAKTGWIDTSYSLAGIVTAQDGTRLTFGFFAVGEGIQGNARAALDTVTTGVYTCGNTLSTT</sequence>